<dbReference type="EMBL" id="JAMQGP010000001">
    <property type="protein sequence ID" value="MCM2678890.1"/>
    <property type="molecule type" value="Genomic_DNA"/>
</dbReference>
<sequence>MKSLPIDVYAQRRQRLLSQMGEHSIAILPAAQELTRSRDTEYAFRQDSYFYYLSGFNEPDAWLVLKPATATEVEQSILFCRDKDRFAEIWQGRRLGAENAVQQLAVDHAYALSEMPEKLRELVSGTQTLWYAQGTYPACDERISALLNELRNNPKKGLAAPTQQHDIRVLLDEMRLIKDAAELDVMRQAGEISAQAHCRAMQSSHAGVGEYQLEAEIHYHFARNGARFPAYSSIVGGGANACILHYTENQDAIANDELVLIDAGCELAGYAADITRTFPVNGVFTEPQRQLYQLVLDAQYAAFKQVKPGSNFHAVNQAAIAVIVKGLVDLGILSGDINTLIEQNAQRAYFMHGIGHWLGLDVHDVGDYQRIDGRQTRAFEPGMVLTIEPGIYIDDTADVDPKWHNIGIRIEDNLLITENGYENFTAQVPKEIADIESLMANAHAAAETEI</sequence>
<evidence type="ECO:0000256" key="3">
    <source>
        <dbReference type="ARBA" id="ARBA00008766"/>
    </source>
</evidence>
<keyword evidence="8" id="KW-0482">Metalloprotease</keyword>
<dbReference type="InterPro" id="IPR036005">
    <property type="entry name" value="Creatinase/aminopeptidase-like"/>
</dbReference>
<reference evidence="15 16" key="1">
    <citation type="journal article" date="2013" name="Antonie Van Leeuwenhoek">
        <title>Echinimonas agarilytica gen. nov., sp. nov., a new gammaproteobacterium isolated from the sea urchin Strongylocentrotus intermedius.</title>
        <authorList>
            <person name="Nedashkovskaya O.I."/>
            <person name="Stenkova A.M."/>
            <person name="Zhukova N.V."/>
            <person name="Van Trappen S."/>
            <person name="Lee J.S."/>
            <person name="Kim S.B."/>
        </authorList>
    </citation>
    <scope>NUCLEOTIDE SEQUENCE [LARGE SCALE GENOMIC DNA]</scope>
    <source>
        <strain evidence="15 16">KMM 6351</strain>
    </source>
</reference>
<evidence type="ECO:0000256" key="13">
    <source>
        <dbReference type="RuleBase" id="RU000590"/>
    </source>
</evidence>
<dbReference type="InterPro" id="IPR007865">
    <property type="entry name" value="Aminopep_P_N"/>
</dbReference>
<evidence type="ECO:0000256" key="5">
    <source>
        <dbReference type="ARBA" id="ARBA00022670"/>
    </source>
</evidence>
<dbReference type="RefSeq" id="WP_251260238.1">
    <property type="nucleotide sequence ID" value="NZ_JAMQGP010000001.1"/>
</dbReference>
<keyword evidence="7 15" id="KW-0378">Hydrolase</keyword>
<protein>
    <recommendedName>
        <fullName evidence="10">Xaa-Pro aminopeptidase</fullName>
        <ecNumber evidence="4">3.4.11.9</ecNumber>
    </recommendedName>
    <alternativeName>
        <fullName evidence="11">Aminopeptidase P II</fullName>
    </alternativeName>
    <alternativeName>
        <fullName evidence="12">X-Pro aminopeptidase</fullName>
    </alternativeName>
</protein>
<dbReference type="Pfam" id="PF00557">
    <property type="entry name" value="Peptidase_M24"/>
    <property type="match status" value="1"/>
</dbReference>
<dbReference type="NCBIfam" id="NF008131">
    <property type="entry name" value="PRK10879.1"/>
    <property type="match status" value="1"/>
</dbReference>
<dbReference type="GO" id="GO:0006508">
    <property type="term" value="P:proteolysis"/>
    <property type="evidence" value="ECO:0007669"/>
    <property type="project" value="UniProtKB-KW"/>
</dbReference>
<evidence type="ECO:0000256" key="1">
    <source>
        <dbReference type="ARBA" id="ARBA00001424"/>
    </source>
</evidence>
<dbReference type="Proteomes" id="UP001165393">
    <property type="component" value="Unassembled WGS sequence"/>
</dbReference>
<dbReference type="InterPro" id="IPR001131">
    <property type="entry name" value="Peptidase_M24B_aminopep-P_CS"/>
</dbReference>
<evidence type="ECO:0000256" key="10">
    <source>
        <dbReference type="ARBA" id="ARBA00069363"/>
    </source>
</evidence>
<feature type="domain" description="Aminopeptidase P N-terminal" evidence="14">
    <location>
        <begin position="4"/>
        <end position="140"/>
    </location>
</feature>
<keyword evidence="16" id="KW-1185">Reference proteome</keyword>
<dbReference type="SUPFAM" id="SSF53092">
    <property type="entry name" value="Creatinase/prolidase N-terminal domain"/>
    <property type="match status" value="1"/>
</dbReference>
<dbReference type="Gene3D" id="3.90.230.10">
    <property type="entry name" value="Creatinase/methionine aminopeptidase superfamily"/>
    <property type="match status" value="1"/>
</dbReference>
<keyword evidence="15" id="KW-0031">Aminopeptidase</keyword>
<dbReference type="Gene3D" id="3.40.350.10">
    <property type="entry name" value="Creatinase/prolidase N-terminal domain"/>
    <property type="match status" value="1"/>
</dbReference>
<evidence type="ECO:0000313" key="15">
    <source>
        <dbReference type="EMBL" id="MCM2678890.1"/>
    </source>
</evidence>
<dbReference type="FunFam" id="3.90.230.10:FF:000002">
    <property type="entry name" value="Xaa-Pro aminopeptidase 3"/>
    <property type="match status" value="1"/>
</dbReference>
<evidence type="ECO:0000256" key="11">
    <source>
        <dbReference type="ARBA" id="ARBA00075356"/>
    </source>
</evidence>
<dbReference type="PANTHER" id="PTHR43226">
    <property type="entry name" value="XAA-PRO AMINOPEPTIDASE 3"/>
    <property type="match status" value="1"/>
</dbReference>
<dbReference type="AlphaFoldDB" id="A0AA41W585"/>
<evidence type="ECO:0000256" key="8">
    <source>
        <dbReference type="ARBA" id="ARBA00023049"/>
    </source>
</evidence>
<evidence type="ECO:0000256" key="9">
    <source>
        <dbReference type="ARBA" id="ARBA00023211"/>
    </source>
</evidence>
<name>A0AA41W585_9GAMM</name>
<dbReference type="InterPro" id="IPR052433">
    <property type="entry name" value="X-Pro_dipept-like"/>
</dbReference>
<dbReference type="EC" id="3.4.11.9" evidence="4"/>
<dbReference type="InterPro" id="IPR000994">
    <property type="entry name" value="Pept_M24"/>
</dbReference>
<evidence type="ECO:0000256" key="12">
    <source>
        <dbReference type="ARBA" id="ARBA00081411"/>
    </source>
</evidence>
<keyword evidence="6 13" id="KW-0479">Metal-binding</keyword>
<evidence type="ECO:0000259" key="14">
    <source>
        <dbReference type="SMART" id="SM01011"/>
    </source>
</evidence>
<evidence type="ECO:0000313" key="16">
    <source>
        <dbReference type="Proteomes" id="UP001165393"/>
    </source>
</evidence>
<evidence type="ECO:0000256" key="6">
    <source>
        <dbReference type="ARBA" id="ARBA00022723"/>
    </source>
</evidence>
<dbReference type="CDD" id="cd01087">
    <property type="entry name" value="Prolidase"/>
    <property type="match status" value="1"/>
</dbReference>
<dbReference type="GO" id="GO:0030145">
    <property type="term" value="F:manganese ion binding"/>
    <property type="evidence" value="ECO:0007669"/>
    <property type="project" value="InterPro"/>
</dbReference>
<keyword evidence="5" id="KW-0645">Protease</keyword>
<dbReference type="SMART" id="SM01011">
    <property type="entry name" value="AMP_N"/>
    <property type="match status" value="1"/>
</dbReference>
<dbReference type="GO" id="GO:0005829">
    <property type="term" value="C:cytosol"/>
    <property type="evidence" value="ECO:0007669"/>
    <property type="project" value="TreeGrafter"/>
</dbReference>
<dbReference type="GO" id="GO:0070006">
    <property type="term" value="F:metalloaminopeptidase activity"/>
    <property type="evidence" value="ECO:0007669"/>
    <property type="project" value="InterPro"/>
</dbReference>
<dbReference type="SUPFAM" id="SSF55920">
    <property type="entry name" value="Creatinase/aminopeptidase"/>
    <property type="match status" value="1"/>
</dbReference>
<dbReference type="PANTHER" id="PTHR43226:SF4">
    <property type="entry name" value="XAA-PRO AMINOPEPTIDASE 3"/>
    <property type="match status" value="1"/>
</dbReference>
<dbReference type="InterPro" id="IPR029149">
    <property type="entry name" value="Creatin/AminoP/Spt16_N"/>
</dbReference>
<comment type="cofactor">
    <cofactor evidence="2">
        <name>Mn(2+)</name>
        <dbReference type="ChEBI" id="CHEBI:29035"/>
    </cofactor>
</comment>
<proteinExistence type="inferred from homology"/>
<accession>A0AA41W585</accession>
<organism evidence="15 16">
    <name type="scientific">Echinimonas agarilytica</name>
    <dbReference type="NCBI Taxonomy" id="1215918"/>
    <lineage>
        <taxon>Bacteria</taxon>
        <taxon>Pseudomonadati</taxon>
        <taxon>Pseudomonadota</taxon>
        <taxon>Gammaproteobacteria</taxon>
        <taxon>Alteromonadales</taxon>
        <taxon>Echinimonadaceae</taxon>
        <taxon>Echinimonas</taxon>
    </lineage>
</organism>
<gene>
    <name evidence="15" type="primary">pepP</name>
    <name evidence="15" type="ORF">NAF29_04265</name>
</gene>
<dbReference type="Pfam" id="PF05195">
    <property type="entry name" value="AMP_N"/>
    <property type="match status" value="1"/>
</dbReference>
<evidence type="ECO:0000256" key="2">
    <source>
        <dbReference type="ARBA" id="ARBA00001936"/>
    </source>
</evidence>
<evidence type="ECO:0000256" key="4">
    <source>
        <dbReference type="ARBA" id="ARBA00012574"/>
    </source>
</evidence>
<comment type="catalytic activity">
    <reaction evidence="1">
        <text>Release of any N-terminal amino acid, including proline, that is linked to proline, even from a dipeptide or tripeptide.</text>
        <dbReference type="EC" id="3.4.11.9"/>
    </reaction>
</comment>
<comment type="similarity">
    <text evidence="3 13">Belongs to the peptidase M24B family.</text>
</comment>
<keyword evidence="9" id="KW-0464">Manganese</keyword>
<dbReference type="PROSITE" id="PS00491">
    <property type="entry name" value="PROLINE_PEPTIDASE"/>
    <property type="match status" value="1"/>
</dbReference>
<comment type="caution">
    <text evidence="15">The sequence shown here is derived from an EMBL/GenBank/DDBJ whole genome shotgun (WGS) entry which is preliminary data.</text>
</comment>
<evidence type="ECO:0000256" key="7">
    <source>
        <dbReference type="ARBA" id="ARBA00022801"/>
    </source>
</evidence>